<dbReference type="PANTHER" id="PTHR35381:SF1">
    <property type="entry name" value="EF-HAND DOMAIN-CONTAINING PROTEIN"/>
    <property type="match status" value="1"/>
</dbReference>
<dbReference type="EMBL" id="CYKH01001671">
    <property type="protein sequence ID" value="CUG88764.1"/>
    <property type="molecule type" value="Genomic_DNA"/>
</dbReference>
<accession>A0A0S4JHP3</accession>
<dbReference type="AlphaFoldDB" id="A0A0S4JHP3"/>
<reference evidence="4" key="1">
    <citation type="submission" date="2015-09" db="EMBL/GenBank/DDBJ databases">
        <authorList>
            <consortium name="Pathogen Informatics"/>
        </authorList>
    </citation>
    <scope>NUCLEOTIDE SEQUENCE [LARGE SCALE GENOMIC DNA]</scope>
    <source>
        <strain evidence="4">Lake Konstanz</strain>
    </source>
</reference>
<dbReference type="PANTHER" id="PTHR35381">
    <property type="entry name" value="EF-HAND DOMAIN-CONTAINING PROTEIN"/>
    <property type="match status" value="1"/>
</dbReference>
<feature type="compositionally biased region" description="Low complexity" evidence="2">
    <location>
        <begin position="294"/>
        <end position="316"/>
    </location>
</feature>
<name>A0A0S4JHP3_BODSA</name>
<evidence type="ECO:0000313" key="4">
    <source>
        <dbReference type="Proteomes" id="UP000051952"/>
    </source>
</evidence>
<feature type="region of interest" description="Disordered" evidence="2">
    <location>
        <begin position="292"/>
        <end position="316"/>
    </location>
</feature>
<dbReference type="VEuPathDB" id="TriTrypDB:BSAL_17170"/>
<dbReference type="OrthoDB" id="249735at2759"/>
<evidence type="ECO:0000313" key="3">
    <source>
        <dbReference type="EMBL" id="CUG88764.1"/>
    </source>
</evidence>
<protein>
    <submittedName>
        <fullName evidence="3">Uncharacterized protein</fullName>
    </submittedName>
</protein>
<keyword evidence="4" id="KW-1185">Reference proteome</keyword>
<evidence type="ECO:0000256" key="2">
    <source>
        <dbReference type="SAM" id="MobiDB-lite"/>
    </source>
</evidence>
<feature type="coiled-coil region" evidence="1">
    <location>
        <begin position="136"/>
        <end position="198"/>
    </location>
</feature>
<sequence>MESVFLHFEAVDQLGKKESTIQTMIKPIAPLPDRFVEHKISLDNHDRPAGMPSTIRVNLNKYDFRNTRGTEEINPLPAHVSKVIHDAAERRLMALGSYYKYLQVPEDEVKNIEAELRKAKHFEMLTLSRSSRHSEMDSLRELLQHTESERREIAQKVLIEAQLQRSKAMKTLSHEMERIRLEEQARLEEDRKKVLVRERNVLLDRRRVFEVSNSAAGGSTSQQQAGGSGGAPVLIMNVALGNGKEEKITVRRHDDPSSIAMNFVKRHGLPDHTVAALANQIRSNLSHHIHVTSGRGATGTNATPTRRTTSPATSRR</sequence>
<dbReference type="Gene3D" id="3.10.20.870">
    <property type="entry name" value="PFU (PLAA family ubiquitin binding), C-terminal domain"/>
    <property type="match status" value="1"/>
</dbReference>
<evidence type="ECO:0000256" key="1">
    <source>
        <dbReference type="SAM" id="Coils"/>
    </source>
</evidence>
<proteinExistence type="predicted"/>
<organism evidence="3 4">
    <name type="scientific">Bodo saltans</name>
    <name type="common">Flagellated protozoan</name>
    <dbReference type="NCBI Taxonomy" id="75058"/>
    <lineage>
        <taxon>Eukaryota</taxon>
        <taxon>Discoba</taxon>
        <taxon>Euglenozoa</taxon>
        <taxon>Kinetoplastea</taxon>
        <taxon>Metakinetoplastina</taxon>
        <taxon>Eubodonida</taxon>
        <taxon>Bodonidae</taxon>
        <taxon>Bodo</taxon>
    </lineage>
</organism>
<gene>
    <name evidence="3" type="ORF">BSAL_17170</name>
</gene>
<keyword evidence="1" id="KW-0175">Coiled coil</keyword>
<dbReference type="InterPro" id="IPR038122">
    <property type="entry name" value="PFU_sf"/>
</dbReference>
<dbReference type="Proteomes" id="UP000051952">
    <property type="component" value="Unassembled WGS sequence"/>
</dbReference>